<dbReference type="NCBIfam" id="NF002325">
    <property type="entry name" value="PRK01278.1"/>
    <property type="match status" value="1"/>
</dbReference>
<accession>A0A0R1TPX9</accession>
<evidence type="ECO:0000313" key="8">
    <source>
        <dbReference type="EMBL" id="KRL83241.1"/>
    </source>
</evidence>
<dbReference type="Gene3D" id="3.90.1150.10">
    <property type="entry name" value="Aspartate Aminotransferase, domain 1"/>
    <property type="match status" value="1"/>
</dbReference>
<dbReference type="CDD" id="cd00610">
    <property type="entry name" value="OAT_like"/>
    <property type="match status" value="1"/>
</dbReference>
<dbReference type="PANTHER" id="PTHR11986">
    <property type="entry name" value="AMINOTRANSFERASE CLASS III"/>
    <property type="match status" value="1"/>
</dbReference>
<dbReference type="InterPro" id="IPR050103">
    <property type="entry name" value="Class-III_PLP-dep_AT"/>
</dbReference>
<comment type="pathway">
    <text evidence="6">Amino-acid biosynthesis.</text>
</comment>
<dbReference type="PIRSF" id="PIRSF000521">
    <property type="entry name" value="Transaminase_4ab_Lys_Orn"/>
    <property type="match status" value="1"/>
</dbReference>
<keyword evidence="3" id="KW-0028">Amino-acid biosynthesis</keyword>
<dbReference type="GO" id="GO:0042802">
    <property type="term" value="F:identical protein binding"/>
    <property type="evidence" value="ECO:0007669"/>
    <property type="project" value="TreeGrafter"/>
</dbReference>
<name>A0A0R1TPX9_9LACO</name>
<dbReference type="PANTHER" id="PTHR11986:SF79">
    <property type="entry name" value="ACETYLORNITHINE AMINOTRANSFERASE, MITOCHONDRIAL"/>
    <property type="match status" value="1"/>
</dbReference>
<evidence type="ECO:0000256" key="2">
    <source>
        <dbReference type="ARBA" id="ARBA00022576"/>
    </source>
</evidence>
<dbReference type="Pfam" id="PF00202">
    <property type="entry name" value="Aminotran_3"/>
    <property type="match status" value="1"/>
</dbReference>
<comment type="cofactor">
    <cofactor evidence="1">
        <name>pyridoxal 5'-phosphate</name>
        <dbReference type="ChEBI" id="CHEBI:597326"/>
    </cofactor>
</comment>
<dbReference type="GO" id="GO:0030170">
    <property type="term" value="F:pyridoxal phosphate binding"/>
    <property type="evidence" value="ECO:0007669"/>
    <property type="project" value="InterPro"/>
</dbReference>
<sequence length="387" mass="41355">MQHIFPTYNRFPFEIVAGDGYTLSDQNGKNYLDFTSGIGVCNLGYNHPILNQAVAQQLNQVWHTSNLYNSQLQEAVATMLVPDESYLVSFCNSGTEANEAALKLARKSSGKQTILAFDHSFHGRSYGSLSVTGNSAIKVGFGEMLPGVIYAQFNNSAALDLITPDLAAVMLEVIQGEGGVNVADADWLQAVAAKCQESGVLLIVDEVQTGMGRTGSKYAFQQFGIEPDIFTLAKGLANGIPVGAMVGKAKLASAFGPGSHGSTFAGNPLAMAAAKEVLQIMDQDFLACVHEKGHFFSTYLQDKLTQLDCVTDITGLGMIQGIHLKETVPVGQVILDLQAARLLTISAKNNTLRLLPPLTMPASKLMAGCDLIQETLVNYAKKGTANE</sequence>
<dbReference type="Proteomes" id="UP000051048">
    <property type="component" value="Unassembled WGS sequence"/>
</dbReference>
<dbReference type="InterPro" id="IPR004636">
    <property type="entry name" value="AcOrn/SuccOrn_fam"/>
</dbReference>
<evidence type="ECO:0000256" key="4">
    <source>
        <dbReference type="ARBA" id="ARBA00022679"/>
    </source>
</evidence>
<comment type="caution">
    <text evidence="8">The sequence shown here is derived from an EMBL/GenBank/DDBJ whole genome shotgun (WGS) entry which is preliminary data.</text>
</comment>
<keyword evidence="4" id="KW-0808">Transferase</keyword>
<evidence type="ECO:0000256" key="6">
    <source>
        <dbReference type="ARBA" id="ARBA00029440"/>
    </source>
</evidence>
<proteinExistence type="inferred from homology"/>
<keyword evidence="5 7" id="KW-0663">Pyridoxal phosphate</keyword>
<dbReference type="InterPro" id="IPR015422">
    <property type="entry name" value="PyrdxlP-dep_Trfase_small"/>
</dbReference>
<evidence type="ECO:0000313" key="9">
    <source>
        <dbReference type="Proteomes" id="UP000051048"/>
    </source>
</evidence>
<protein>
    <submittedName>
        <fullName evidence="8">Acetylornithine transaminase</fullName>
    </submittedName>
</protein>
<dbReference type="EMBL" id="AZFH01000012">
    <property type="protein sequence ID" value="KRL83241.1"/>
    <property type="molecule type" value="Genomic_DNA"/>
</dbReference>
<organism evidence="8 9">
    <name type="scientific">Ligilactobacillus equi DSM 15833 = JCM 10991</name>
    <dbReference type="NCBI Taxonomy" id="1423740"/>
    <lineage>
        <taxon>Bacteria</taxon>
        <taxon>Bacillati</taxon>
        <taxon>Bacillota</taxon>
        <taxon>Bacilli</taxon>
        <taxon>Lactobacillales</taxon>
        <taxon>Lactobacillaceae</taxon>
        <taxon>Ligilactobacillus</taxon>
    </lineage>
</organism>
<dbReference type="OrthoDB" id="9807885at2"/>
<dbReference type="GO" id="GO:0006526">
    <property type="term" value="P:L-arginine biosynthetic process"/>
    <property type="evidence" value="ECO:0007669"/>
    <property type="project" value="UniProtKB-ARBA"/>
</dbReference>
<dbReference type="NCBIfam" id="TIGR00707">
    <property type="entry name" value="argD"/>
    <property type="match status" value="1"/>
</dbReference>
<dbReference type="PROSITE" id="PS00600">
    <property type="entry name" value="AA_TRANSFER_CLASS_3"/>
    <property type="match status" value="1"/>
</dbReference>
<evidence type="ECO:0000256" key="1">
    <source>
        <dbReference type="ARBA" id="ARBA00001933"/>
    </source>
</evidence>
<dbReference type="InterPro" id="IPR015421">
    <property type="entry name" value="PyrdxlP-dep_Trfase_major"/>
</dbReference>
<comment type="similarity">
    <text evidence="7">Belongs to the class-III pyridoxal-phosphate-dependent aminotransferase family.</text>
</comment>
<dbReference type="InterPro" id="IPR005814">
    <property type="entry name" value="Aminotrans_3"/>
</dbReference>
<evidence type="ECO:0000256" key="3">
    <source>
        <dbReference type="ARBA" id="ARBA00022605"/>
    </source>
</evidence>
<dbReference type="GO" id="GO:0008483">
    <property type="term" value="F:transaminase activity"/>
    <property type="evidence" value="ECO:0007669"/>
    <property type="project" value="UniProtKB-KW"/>
</dbReference>
<dbReference type="InterPro" id="IPR015424">
    <property type="entry name" value="PyrdxlP-dep_Trfase"/>
</dbReference>
<gene>
    <name evidence="8" type="ORF">FC36_GL000382</name>
</gene>
<dbReference type="AlphaFoldDB" id="A0A0R1TPX9"/>
<reference evidence="8 9" key="1">
    <citation type="journal article" date="2015" name="Genome Announc.">
        <title>Expanding the biotechnology potential of lactobacilli through comparative genomics of 213 strains and associated genera.</title>
        <authorList>
            <person name="Sun Z."/>
            <person name="Harris H.M."/>
            <person name="McCann A."/>
            <person name="Guo C."/>
            <person name="Argimon S."/>
            <person name="Zhang W."/>
            <person name="Yang X."/>
            <person name="Jeffery I.B."/>
            <person name="Cooney J.C."/>
            <person name="Kagawa T.F."/>
            <person name="Liu W."/>
            <person name="Song Y."/>
            <person name="Salvetti E."/>
            <person name="Wrobel A."/>
            <person name="Rasinkangas P."/>
            <person name="Parkhill J."/>
            <person name="Rea M.C."/>
            <person name="O'Sullivan O."/>
            <person name="Ritari J."/>
            <person name="Douillard F.P."/>
            <person name="Paul Ross R."/>
            <person name="Yang R."/>
            <person name="Briner A.E."/>
            <person name="Felis G.E."/>
            <person name="de Vos W.M."/>
            <person name="Barrangou R."/>
            <person name="Klaenhammer T.R."/>
            <person name="Caufield P.W."/>
            <person name="Cui Y."/>
            <person name="Zhang H."/>
            <person name="O'Toole P.W."/>
        </authorList>
    </citation>
    <scope>NUCLEOTIDE SEQUENCE [LARGE SCALE GENOMIC DNA]</scope>
    <source>
        <strain evidence="8 9">DSM 15833</strain>
    </source>
</reference>
<dbReference type="NCBIfam" id="NF002797">
    <property type="entry name" value="PRK02936.1"/>
    <property type="match status" value="1"/>
</dbReference>
<dbReference type="InterPro" id="IPR049704">
    <property type="entry name" value="Aminotrans_3_PPA_site"/>
</dbReference>
<dbReference type="PATRIC" id="fig|1423740.3.peg.411"/>
<dbReference type="FunFam" id="3.40.640.10:FF:000004">
    <property type="entry name" value="Acetylornithine aminotransferase"/>
    <property type="match status" value="1"/>
</dbReference>
<evidence type="ECO:0000256" key="5">
    <source>
        <dbReference type="ARBA" id="ARBA00022898"/>
    </source>
</evidence>
<dbReference type="SUPFAM" id="SSF53383">
    <property type="entry name" value="PLP-dependent transferases"/>
    <property type="match status" value="1"/>
</dbReference>
<evidence type="ECO:0000256" key="7">
    <source>
        <dbReference type="RuleBase" id="RU003560"/>
    </source>
</evidence>
<dbReference type="Gene3D" id="3.40.640.10">
    <property type="entry name" value="Type I PLP-dependent aspartate aminotransferase-like (Major domain)"/>
    <property type="match status" value="1"/>
</dbReference>
<dbReference type="STRING" id="1423740.FC36_GL000382"/>
<keyword evidence="2" id="KW-0032">Aminotransferase</keyword>